<comment type="caution">
    <text evidence="3">The sequence shown here is derived from an EMBL/GenBank/DDBJ whole genome shotgun (WGS) entry which is preliminary data.</text>
</comment>
<accession>A0A9W9DTI4</accession>
<proteinExistence type="predicted"/>
<dbReference type="EMBL" id="JAOTPV010000003">
    <property type="protein sequence ID" value="KAJ4485850.1"/>
    <property type="molecule type" value="Genomic_DNA"/>
</dbReference>
<evidence type="ECO:0000313" key="4">
    <source>
        <dbReference type="Proteomes" id="UP001150266"/>
    </source>
</evidence>
<feature type="region of interest" description="Disordered" evidence="1">
    <location>
        <begin position="45"/>
        <end position="72"/>
    </location>
</feature>
<feature type="chain" id="PRO_5040903694" evidence="2">
    <location>
        <begin position="36"/>
        <end position="491"/>
    </location>
</feature>
<feature type="signal peptide" evidence="2">
    <location>
        <begin position="1"/>
        <end position="35"/>
    </location>
</feature>
<dbReference type="AlphaFoldDB" id="A0A9W9DTI4"/>
<dbReference type="Proteomes" id="UP001150266">
    <property type="component" value="Unassembled WGS sequence"/>
</dbReference>
<keyword evidence="4" id="KW-1185">Reference proteome</keyword>
<evidence type="ECO:0000256" key="2">
    <source>
        <dbReference type="SAM" id="SignalP"/>
    </source>
</evidence>
<sequence length="491" mass="54112">MLFQPFLSSSSSPSRSRSISLVLVATLVSMAFVIASPVPPNPIPANSVSGSDPAGPILHPVPGHTSPVENPEPTFEGCKDGLFLLRVGLFIPEHITVKEPTSSISEAASAPTPGKWVGRLDKHTDAILSLCIGSSYCFGMKPDGTVVKSRIEKEKSNSRAARSLFDNLPKVTVECEQFNIWRNDRSGVTPMEFLVTGLEQEALKNVSANSDLGVLYALSILDFFSSKGIIEGYDMGSMKVFLEGIRTNGLAAYKPIPEVEERLRARICLWDEEQSGKPPILALQSSKHHGKATVAICIAYPKICFCISPTFEKLNIVSFPFFQIQPYVTLNGLSDPKFDSAKSEEMTAGSQPWYESFKNIGLSDLKKKVEEETGKTVEEETGKTVKEETKQTVEVTIGSEESFHLLFLWMVHRGLLTSYDQKFLNDLPNRLHTAWTDTRKDRLQDGAAGAATAGNPPKKKLKVERRARRSALESRTYYQVSIATVNSKTNF</sequence>
<evidence type="ECO:0000313" key="3">
    <source>
        <dbReference type="EMBL" id="KAJ4485850.1"/>
    </source>
</evidence>
<reference evidence="3" key="1">
    <citation type="submission" date="2022-08" db="EMBL/GenBank/DDBJ databases">
        <title>A Global Phylogenomic Analysis of the Shiitake Genus Lentinula.</title>
        <authorList>
            <consortium name="DOE Joint Genome Institute"/>
            <person name="Sierra-Patev S."/>
            <person name="Min B."/>
            <person name="Naranjo-Ortiz M."/>
            <person name="Looney B."/>
            <person name="Konkel Z."/>
            <person name="Slot J.C."/>
            <person name="Sakamoto Y."/>
            <person name="Steenwyk J.L."/>
            <person name="Rokas A."/>
            <person name="Carro J."/>
            <person name="Camarero S."/>
            <person name="Ferreira P."/>
            <person name="Molpeceres G."/>
            <person name="Ruiz-Duenas F.J."/>
            <person name="Serrano A."/>
            <person name="Henrissat B."/>
            <person name="Drula E."/>
            <person name="Hughes K.W."/>
            <person name="Mata J.L."/>
            <person name="Ishikawa N.K."/>
            <person name="Vargas-Isla R."/>
            <person name="Ushijima S."/>
            <person name="Smith C.A."/>
            <person name="Ahrendt S."/>
            <person name="Andreopoulos W."/>
            <person name="He G."/>
            <person name="Labutti K."/>
            <person name="Lipzen A."/>
            <person name="Ng V."/>
            <person name="Riley R."/>
            <person name="Sandor L."/>
            <person name="Barry K."/>
            <person name="Martinez A.T."/>
            <person name="Xiao Y."/>
            <person name="Gibbons J.G."/>
            <person name="Terashima K."/>
            <person name="Grigoriev I.V."/>
            <person name="Hibbett D.S."/>
        </authorList>
    </citation>
    <scope>NUCLEOTIDE SEQUENCE</scope>
    <source>
        <strain evidence="3">JLM2183</strain>
    </source>
</reference>
<protein>
    <submittedName>
        <fullName evidence="3">Uncharacterized protein</fullName>
    </submittedName>
</protein>
<evidence type="ECO:0000256" key="1">
    <source>
        <dbReference type="SAM" id="MobiDB-lite"/>
    </source>
</evidence>
<keyword evidence="2" id="KW-0732">Signal</keyword>
<name>A0A9W9DTI4_9AGAR</name>
<organism evidence="3 4">
    <name type="scientific">Lentinula aciculospora</name>
    <dbReference type="NCBI Taxonomy" id="153920"/>
    <lineage>
        <taxon>Eukaryota</taxon>
        <taxon>Fungi</taxon>
        <taxon>Dikarya</taxon>
        <taxon>Basidiomycota</taxon>
        <taxon>Agaricomycotina</taxon>
        <taxon>Agaricomycetes</taxon>
        <taxon>Agaricomycetidae</taxon>
        <taxon>Agaricales</taxon>
        <taxon>Marasmiineae</taxon>
        <taxon>Omphalotaceae</taxon>
        <taxon>Lentinula</taxon>
    </lineage>
</organism>
<gene>
    <name evidence="3" type="ORF">J3R30DRAFT_3401568</name>
</gene>